<dbReference type="GO" id="GO:0004674">
    <property type="term" value="F:protein serine/threonine kinase activity"/>
    <property type="evidence" value="ECO:0007669"/>
    <property type="project" value="UniProtKB-KW"/>
</dbReference>
<dbReference type="GO" id="GO:0005829">
    <property type="term" value="C:cytosol"/>
    <property type="evidence" value="ECO:0007669"/>
    <property type="project" value="TreeGrafter"/>
</dbReference>
<dbReference type="InterPro" id="IPR045269">
    <property type="entry name" value="Atg1-like"/>
</dbReference>
<keyword evidence="4" id="KW-0067">ATP-binding</keyword>
<accession>A0A6G4A7M9</accession>
<organism evidence="6">
    <name type="scientific">Paenibacillus sp. SYP-B3998</name>
    <dbReference type="NCBI Taxonomy" id="2678564"/>
    <lineage>
        <taxon>Bacteria</taxon>
        <taxon>Bacillati</taxon>
        <taxon>Bacillota</taxon>
        <taxon>Bacilli</taxon>
        <taxon>Bacillales</taxon>
        <taxon>Paenibacillaceae</taxon>
        <taxon>Paenibacillus</taxon>
    </lineage>
</organism>
<evidence type="ECO:0000256" key="4">
    <source>
        <dbReference type="ARBA" id="ARBA00022840"/>
    </source>
</evidence>
<keyword evidence="2" id="KW-0547">Nucleotide-binding</keyword>
<protein>
    <submittedName>
        <fullName evidence="6">Serine/threonine protein kinase</fullName>
    </submittedName>
</protein>
<feature type="domain" description="Protein kinase" evidence="5">
    <location>
        <begin position="21"/>
        <end position="291"/>
    </location>
</feature>
<evidence type="ECO:0000256" key="2">
    <source>
        <dbReference type="ARBA" id="ARBA00022741"/>
    </source>
</evidence>
<dbReference type="RefSeq" id="WP_163953980.1">
    <property type="nucleotide sequence ID" value="NZ_JAAIKC010000024.1"/>
</dbReference>
<evidence type="ECO:0000259" key="5">
    <source>
        <dbReference type="PROSITE" id="PS50011"/>
    </source>
</evidence>
<dbReference type="CDD" id="cd14014">
    <property type="entry name" value="STKc_PknB_like"/>
    <property type="match status" value="1"/>
</dbReference>
<dbReference type="SUPFAM" id="SSF56112">
    <property type="entry name" value="Protein kinase-like (PK-like)"/>
    <property type="match status" value="1"/>
</dbReference>
<proteinExistence type="predicted"/>
<sequence length="316" mass="35723">MNQENHCGNHLQINSLLNDTYKLTGYMASSELSIVYLGCHIESGEVVVIKEYYPQALAMRDMDNRTVIYKMQSSKAKFDKLRDAFRKEALILQQLRHKNIVGYINDFEQNGTNYLVTSYCKGQTLESSILADNPMAMSDRLKDTLIPLLEAIEYMHGHGIIHRDLKPGNVIMLEDGSPQLIDFGSALIPDKGSKYPIMTSVGFSPLELYSEKSAQGKISDIFSFAAIIYKVLTGHAPMDVSQRLFQDDIPSVRALNKRVGFVLSSIIMWGLAVKSAQRCPSLRLMKAALYVEYYRLKCLELRIGKSNKKEKPNPRL</sequence>
<name>A0A6G4A7M9_9BACL</name>
<dbReference type="Pfam" id="PF00069">
    <property type="entry name" value="Pkinase"/>
    <property type="match status" value="1"/>
</dbReference>
<dbReference type="SMART" id="SM00220">
    <property type="entry name" value="S_TKc"/>
    <property type="match status" value="1"/>
</dbReference>
<comment type="caution">
    <text evidence="6">The sequence shown here is derived from an EMBL/GenBank/DDBJ whole genome shotgun (WGS) entry which is preliminary data.</text>
</comment>
<dbReference type="GO" id="GO:0005776">
    <property type="term" value="C:autophagosome"/>
    <property type="evidence" value="ECO:0007669"/>
    <property type="project" value="TreeGrafter"/>
</dbReference>
<dbReference type="PROSITE" id="PS50011">
    <property type="entry name" value="PROTEIN_KINASE_DOM"/>
    <property type="match status" value="1"/>
</dbReference>
<dbReference type="InterPro" id="IPR011009">
    <property type="entry name" value="Kinase-like_dom_sf"/>
</dbReference>
<keyword evidence="1" id="KW-0808">Transferase</keyword>
<dbReference type="GO" id="GO:0005524">
    <property type="term" value="F:ATP binding"/>
    <property type="evidence" value="ECO:0007669"/>
    <property type="project" value="UniProtKB-KW"/>
</dbReference>
<reference evidence="6" key="1">
    <citation type="submission" date="2020-02" db="EMBL/GenBank/DDBJ databases">
        <authorList>
            <person name="Shen X.-R."/>
            <person name="Zhang Y.-X."/>
        </authorList>
    </citation>
    <scope>NUCLEOTIDE SEQUENCE</scope>
    <source>
        <strain evidence="6">SYP-B3998</strain>
    </source>
</reference>
<dbReference type="EMBL" id="JAAIKC010000024">
    <property type="protein sequence ID" value="NEW09809.1"/>
    <property type="molecule type" value="Genomic_DNA"/>
</dbReference>
<keyword evidence="6" id="KW-0723">Serine/threonine-protein kinase</keyword>
<dbReference type="PROSITE" id="PS00108">
    <property type="entry name" value="PROTEIN_KINASE_ST"/>
    <property type="match status" value="1"/>
</dbReference>
<dbReference type="GO" id="GO:0016020">
    <property type="term" value="C:membrane"/>
    <property type="evidence" value="ECO:0007669"/>
    <property type="project" value="TreeGrafter"/>
</dbReference>
<evidence type="ECO:0000256" key="3">
    <source>
        <dbReference type="ARBA" id="ARBA00022777"/>
    </source>
</evidence>
<gene>
    <name evidence="6" type="ORF">GK047_28215</name>
</gene>
<evidence type="ECO:0000313" key="6">
    <source>
        <dbReference type="EMBL" id="NEW09809.1"/>
    </source>
</evidence>
<dbReference type="Gene3D" id="1.10.510.10">
    <property type="entry name" value="Transferase(Phosphotransferase) domain 1"/>
    <property type="match status" value="1"/>
</dbReference>
<keyword evidence="3 6" id="KW-0418">Kinase</keyword>
<dbReference type="PANTHER" id="PTHR24348">
    <property type="entry name" value="SERINE/THREONINE-PROTEIN KINASE UNC-51-RELATED"/>
    <property type="match status" value="1"/>
</dbReference>
<dbReference type="InterPro" id="IPR000719">
    <property type="entry name" value="Prot_kinase_dom"/>
</dbReference>
<dbReference type="GO" id="GO:0000407">
    <property type="term" value="C:phagophore assembly site"/>
    <property type="evidence" value="ECO:0007669"/>
    <property type="project" value="TreeGrafter"/>
</dbReference>
<dbReference type="AlphaFoldDB" id="A0A6G4A7M9"/>
<dbReference type="InterPro" id="IPR008271">
    <property type="entry name" value="Ser/Thr_kinase_AS"/>
</dbReference>
<dbReference type="PANTHER" id="PTHR24348:SF22">
    <property type="entry name" value="NON-SPECIFIC SERINE_THREONINE PROTEIN KINASE"/>
    <property type="match status" value="1"/>
</dbReference>
<evidence type="ECO:0000256" key="1">
    <source>
        <dbReference type="ARBA" id="ARBA00022679"/>
    </source>
</evidence>